<dbReference type="InterPro" id="IPR003099">
    <property type="entry name" value="Prephen_DH"/>
</dbReference>
<sequence>MSQDDTPTPPLTAADAAASLRGRAVLIVGCRGRMGAMLCRRGTAAGLDMRGVDVPLTDAVLAPACRDAALVLLCVPAAVFAEVAATVCAHLPDTAILADITSVKVRPLQQMEAVWPGPVVGTHPLFGPATPDGDGLPVTVTPGRTAREQDTALVEAFFRALGCSTFRATADEHDRAMARVQNMNFITNLAYFALLAGQEDLLPYITPSFRRRLHAAEKMLTEDGTMFTGLFEANPYSHEAVRQYRKMLNVAAAGDIELLCRRAQWWWKK</sequence>
<evidence type="ECO:0000313" key="3">
    <source>
        <dbReference type="EMBL" id="SFV74036.1"/>
    </source>
</evidence>
<dbReference type="GO" id="GO:0008977">
    <property type="term" value="F:prephenate dehydrogenase (NAD+) activity"/>
    <property type="evidence" value="ECO:0007669"/>
    <property type="project" value="UniProtKB-EC"/>
</dbReference>
<feature type="domain" description="Prephenate/arogenate dehydrogenase" evidence="2">
    <location>
        <begin position="23"/>
        <end position="269"/>
    </location>
</feature>
<gene>
    <name evidence="3" type="ORF">DESPIGER_2214</name>
</gene>
<organism evidence="3 4">
    <name type="scientific">Desulfovibrio piger</name>
    <dbReference type="NCBI Taxonomy" id="901"/>
    <lineage>
        <taxon>Bacteria</taxon>
        <taxon>Pseudomonadati</taxon>
        <taxon>Thermodesulfobacteriota</taxon>
        <taxon>Desulfovibrionia</taxon>
        <taxon>Desulfovibrionales</taxon>
        <taxon>Desulfovibrionaceae</taxon>
        <taxon>Desulfovibrio</taxon>
    </lineage>
</organism>
<dbReference type="Pfam" id="PF02153">
    <property type="entry name" value="PDH_N"/>
    <property type="match status" value="1"/>
</dbReference>
<dbReference type="GO" id="GO:0070403">
    <property type="term" value="F:NAD+ binding"/>
    <property type="evidence" value="ECO:0007669"/>
    <property type="project" value="InterPro"/>
</dbReference>
<keyword evidence="1 3" id="KW-0560">Oxidoreductase</keyword>
<dbReference type="InterPro" id="IPR008927">
    <property type="entry name" value="6-PGluconate_DH-like_C_sf"/>
</dbReference>
<dbReference type="KEGG" id="dpg:DESPIGER_2214"/>
<dbReference type="PANTHER" id="PTHR21363:SF0">
    <property type="entry name" value="PREPHENATE DEHYDROGENASE [NADP(+)]"/>
    <property type="match status" value="1"/>
</dbReference>
<dbReference type="AlphaFoldDB" id="A0A1K1LH39"/>
<reference evidence="4" key="1">
    <citation type="submission" date="2016-10" db="EMBL/GenBank/DDBJ databases">
        <authorList>
            <person name="Wegmann U."/>
        </authorList>
    </citation>
    <scope>NUCLEOTIDE SEQUENCE [LARGE SCALE GENOMIC DNA]</scope>
</reference>
<dbReference type="InterPro" id="IPR050812">
    <property type="entry name" value="Preph/Arog_dehydrog"/>
</dbReference>
<proteinExistence type="predicted"/>
<dbReference type="PROSITE" id="PS51176">
    <property type="entry name" value="PDH_ADH"/>
    <property type="match status" value="1"/>
</dbReference>
<dbReference type="InterPro" id="IPR036291">
    <property type="entry name" value="NAD(P)-bd_dom_sf"/>
</dbReference>
<evidence type="ECO:0000256" key="1">
    <source>
        <dbReference type="ARBA" id="ARBA00023002"/>
    </source>
</evidence>
<dbReference type="EC" id="1.3.1.12" evidence="3"/>
<dbReference type="Proteomes" id="UP000186323">
    <property type="component" value="Chromosome I"/>
</dbReference>
<evidence type="ECO:0000259" key="2">
    <source>
        <dbReference type="PROSITE" id="PS51176"/>
    </source>
</evidence>
<dbReference type="PANTHER" id="PTHR21363">
    <property type="entry name" value="PREPHENATE DEHYDROGENASE"/>
    <property type="match status" value="1"/>
</dbReference>
<dbReference type="InterPro" id="IPR046826">
    <property type="entry name" value="PDH_N"/>
</dbReference>
<dbReference type="SUPFAM" id="SSF51735">
    <property type="entry name" value="NAD(P)-binding Rossmann-fold domains"/>
    <property type="match status" value="1"/>
</dbReference>
<evidence type="ECO:0000313" key="4">
    <source>
        <dbReference type="Proteomes" id="UP000186323"/>
    </source>
</evidence>
<dbReference type="GO" id="GO:0004665">
    <property type="term" value="F:prephenate dehydrogenase (NADP+) activity"/>
    <property type="evidence" value="ECO:0007669"/>
    <property type="project" value="InterPro"/>
</dbReference>
<dbReference type="Gene3D" id="1.10.3660.10">
    <property type="entry name" value="6-phosphogluconate dehydrogenase C-terminal like domain"/>
    <property type="match status" value="1"/>
</dbReference>
<dbReference type="SUPFAM" id="SSF48179">
    <property type="entry name" value="6-phosphogluconate dehydrogenase C-terminal domain-like"/>
    <property type="match status" value="1"/>
</dbReference>
<accession>A0A1K1LH39</accession>
<dbReference type="Gene3D" id="3.40.50.720">
    <property type="entry name" value="NAD(P)-binding Rossmann-like Domain"/>
    <property type="match status" value="1"/>
</dbReference>
<keyword evidence="4" id="KW-1185">Reference proteome</keyword>
<name>A0A1K1LH39_9BACT</name>
<dbReference type="EMBL" id="LT630450">
    <property type="protein sequence ID" value="SFV74036.1"/>
    <property type="molecule type" value="Genomic_DNA"/>
</dbReference>
<protein>
    <submittedName>
        <fullName evidence="3">Prephenate and/or arogenate dehydrogenase</fullName>
        <ecNumber evidence="3">1.3.1.12</ecNumber>
    </submittedName>
</protein>
<dbReference type="GO" id="GO:0006571">
    <property type="term" value="P:tyrosine biosynthetic process"/>
    <property type="evidence" value="ECO:0007669"/>
    <property type="project" value="InterPro"/>
</dbReference>